<dbReference type="Gramene" id="LPERR05G08370.1">
    <property type="protein sequence ID" value="LPERR05G08370.1"/>
    <property type="gene ID" value="LPERR05G08370"/>
</dbReference>
<evidence type="ECO:0000259" key="3">
    <source>
        <dbReference type="PROSITE" id="PS50102"/>
    </source>
</evidence>
<dbReference type="PANTHER" id="PTHR10352">
    <property type="entry name" value="EUKARYOTIC TRANSLATION INITIATION FACTOR 3 SUBUNIT G"/>
    <property type="match status" value="1"/>
</dbReference>
<protein>
    <recommendedName>
        <fullName evidence="3">RRM domain-containing protein</fullName>
    </recommendedName>
</protein>
<feature type="domain" description="RRM" evidence="3">
    <location>
        <begin position="61"/>
        <end position="145"/>
    </location>
</feature>
<reference evidence="4 5" key="1">
    <citation type="submission" date="2012-08" db="EMBL/GenBank/DDBJ databases">
        <title>Oryza genome evolution.</title>
        <authorList>
            <person name="Wing R.A."/>
        </authorList>
    </citation>
    <scope>NUCLEOTIDE SEQUENCE</scope>
</reference>
<accession>A0A0D9WES3</accession>
<dbReference type="InterPro" id="IPR035979">
    <property type="entry name" value="RBD_domain_sf"/>
</dbReference>
<evidence type="ECO:0000256" key="2">
    <source>
        <dbReference type="PROSITE-ProRule" id="PRU00176"/>
    </source>
</evidence>
<dbReference type="SUPFAM" id="SSF54928">
    <property type="entry name" value="RNA-binding domain, RBD"/>
    <property type="match status" value="1"/>
</dbReference>
<reference evidence="5" key="2">
    <citation type="submission" date="2013-12" db="EMBL/GenBank/DDBJ databases">
        <authorList>
            <person name="Yu Y."/>
            <person name="Lee S."/>
            <person name="de Baynast K."/>
            <person name="Wissotski M."/>
            <person name="Liu L."/>
            <person name="Talag J."/>
            <person name="Goicoechea J."/>
            <person name="Angelova A."/>
            <person name="Jetty R."/>
            <person name="Kudrna D."/>
            <person name="Golser W."/>
            <person name="Rivera L."/>
            <person name="Zhang J."/>
            <person name="Wing R."/>
        </authorList>
    </citation>
    <scope>NUCLEOTIDE SEQUENCE</scope>
</reference>
<reference evidence="4" key="3">
    <citation type="submission" date="2015-04" db="UniProtKB">
        <authorList>
            <consortium name="EnsemblPlants"/>
        </authorList>
    </citation>
    <scope>IDENTIFICATION</scope>
</reference>
<dbReference type="AlphaFoldDB" id="A0A0D9WES3"/>
<dbReference type="HOGENOM" id="CLU_034595_1_1_1"/>
<dbReference type="EnsemblPlants" id="LPERR05G08370.1">
    <property type="protein sequence ID" value="LPERR05G08370.1"/>
    <property type="gene ID" value="LPERR05G08370"/>
</dbReference>
<dbReference type="STRING" id="77586.A0A0D9WES3"/>
<dbReference type="SMART" id="SM00360">
    <property type="entry name" value="RRM"/>
    <property type="match status" value="1"/>
</dbReference>
<evidence type="ECO:0000256" key="1">
    <source>
        <dbReference type="ARBA" id="ARBA00022884"/>
    </source>
</evidence>
<dbReference type="eggNOG" id="ENOG502SF7Y">
    <property type="taxonomic scope" value="Eukaryota"/>
</dbReference>
<keyword evidence="5" id="KW-1185">Reference proteome</keyword>
<sequence>MACPKSPEQNICYICGDDEHMEHSCPYNYIFGRYFIDTCRGECPLGEHRITSGDHRKFLRRFVRVSNLPLGFRLWDLEDLFIPFGPLLMWDVPKLHSAVCGCPTEIRMSFGVVVFKRRKDGERAINELNGHVTGGRKLRVDWAYPSFV</sequence>
<dbReference type="Pfam" id="PF00076">
    <property type="entry name" value="RRM_1"/>
    <property type="match status" value="1"/>
</dbReference>
<proteinExistence type="predicted"/>
<dbReference type="PROSITE" id="PS50102">
    <property type="entry name" value="RRM"/>
    <property type="match status" value="1"/>
</dbReference>
<evidence type="ECO:0000313" key="4">
    <source>
        <dbReference type="EnsemblPlants" id="LPERR05G08370.1"/>
    </source>
</evidence>
<dbReference type="Proteomes" id="UP000032180">
    <property type="component" value="Chromosome 5"/>
</dbReference>
<dbReference type="GO" id="GO:0003723">
    <property type="term" value="F:RNA binding"/>
    <property type="evidence" value="ECO:0007669"/>
    <property type="project" value="UniProtKB-UniRule"/>
</dbReference>
<dbReference type="CDD" id="cd00590">
    <property type="entry name" value="RRM_SF"/>
    <property type="match status" value="1"/>
</dbReference>
<name>A0A0D9WES3_9ORYZ</name>
<dbReference type="InterPro" id="IPR012677">
    <property type="entry name" value="Nucleotide-bd_a/b_plait_sf"/>
</dbReference>
<dbReference type="InterPro" id="IPR000504">
    <property type="entry name" value="RRM_dom"/>
</dbReference>
<organism evidence="4 5">
    <name type="scientific">Leersia perrieri</name>
    <dbReference type="NCBI Taxonomy" id="77586"/>
    <lineage>
        <taxon>Eukaryota</taxon>
        <taxon>Viridiplantae</taxon>
        <taxon>Streptophyta</taxon>
        <taxon>Embryophyta</taxon>
        <taxon>Tracheophyta</taxon>
        <taxon>Spermatophyta</taxon>
        <taxon>Magnoliopsida</taxon>
        <taxon>Liliopsida</taxon>
        <taxon>Poales</taxon>
        <taxon>Poaceae</taxon>
        <taxon>BOP clade</taxon>
        <taxon>Oryzoideae</taxon>
        <taxon>Oryzeae</taxon>
        <taxon>Oryzinae</taxon>
        <taxon>Leersia</taxon>
    </lineage>
</organism>
<keyword evidence="1 2" id="KW-0694">RNA-binding</keyword>
<evidence type="ECO:0000313" key="5">
    <source>
        <dbReference type="Proteomes" id="UP000032180"/>
    </source>
</evidence>
<dbReference type="Gene3D" id="3.30.70.330">
    <property type="match status" value="1"/>
</dbReference>